<feature type="transmembrane region" description="Helical" evidence="8">
    <location>
        <begin position="255"/>
        <end position="274"/>
    </location>
</feature>
<gene>
    <name evidence="9" type="ORF">BOTBODRAFT_189428</name>
</gene>
<evidence type="ECO:0000256" key="5">
    <source>
        <dbReference type="ARBA" id="ARBA00023136"/>
    </source>
</evidence>
<dbReference type="InterPro" id="IPR023271">
    <property type="entry name" value="Aquaporin-like"/>
</dbReference>
<dbReference type="PRINTS" id="PR00783">
    <property type="entry name" value="MINTRINSICP"/>
</dbReference>
<keyword evidence="4 8" id="KW-1133">Transmembrane helix</keyword>
<dbReference type="GO" id="GO:0005886">
    <property type="term" value="C:plasma membrane"/>
    <property type="evidence" value="ECO:0007669"/>
    <property type="project" value="TreeGrafter"/>
</dbReference>
<dbReference type="AlphaFoldDB" id="A0A067MBT3"/>
<keyword evidence="5 8" id="KW-0472">Membrane</keyword>
<evidence type="ECO:0008006" key="11">
    <source>
        <dbReference type="Google" id="ProtNLM"/>
    </source>
</evidence>
<organism evidence="9 10">
    <name type="scientific">Botryobasidium botryosum (strain FD-172 SS1)</name>
    <dbReference type="NCBI Taxonomy" id="930990"/>
    <lineage>
        <taxon>Eukaryota</taxon>
        <taxon>Fungi</taxon>
        <taxon>Dikarya</taxon>
        <taxon>Basidiomycota</taxon>
        <taxon>Agaricomycotina</taxon>
        <taxon>Agaricomycetes</taxon>
        <taxon>Cantharellales</taxon>
        <taxon>Botryobasidiaceae</taxon>
        <taxon>Botryobasidium</taxon>
    </lineage>
</organism>
<feature type="region of interest" description="Disordered" evidence="7">
    <location>
        <begin position="1"/>
        <end position="28"/>
    </location>
</feature>
<feature type="region of interest" description="Disordered" evidence="7">
    <location>
        <begin position="51"/>
        <end position="71"/>
    </location>
</feature>
<dbReference type="PANTHER" id="PTHR19139">
    <property type="entry name" value="AQUAPORIN TRANSPORTER"/>
    <property type="match status" value="1"/>
</dbReference>
<reference evidence="10" key="1">
    <citation type="journal article" date="2014" name="Proc. Natl. Acad. Sci. U.S.A.">
        <title>Extensive sampling of basidiomycete genomes demonstrates inadequacy of the white-rot/brown-rot paradigm for wood decay fungi.</title>
        <authorList>
            <person name="Riley R."/>
            <person name="Salamov A.A."/>
            <person name="Brown D.W."/>
            <person name="Nagy L.G."/>
            <person name="Floudas D."/>
            <person name="Held B.W."/>
            <person name="Levasseur A."/>
            <person name="Lombard V."/>
            <person name="Morin E."/>
            <person name="Otillar R."/>
            <person name="Lindquist E.A."/>
            <person name="Sun H."/>
            <person name="LaButti K.M."/>
            <person name="Schmutz J."/>
            <person name="Jabbour D."/>
            <person name="Luo H."/>
            <person name="Baker S.E."/>
            <person name="Pisabarro A.G."/>
            <person name="Walton J.D."/>
            <person name="Blanchette R.A."/>
            <person name="Henrissat B."/>
            <person name="Martin F."/>
            <person name="Cullen D."/>
            <person name="Hibbett D.S."/>
            <person name="Grigoriev I.V."/>
        </authorList>
    </citation>
    <scope>NUCLEOTIDE SEQUENCE [LARGE SCALE GENOMIC DNA]</scope>
    <source>
        <strain evidence="10">FD-172 SS1</strain>
    </source>
</reference>
<evidence type="ECO:0000256" key="4">
    <source>
        <dbReference type="ARBA" id="ARBA00022989"/>
    </source>
</evidence>
<comment type="subcellular location">
    <subcellularLocation>
        <location evidence="1">Membrane</location>
        <topology evidence="1">Multi-pass membrane protein</topology>
    </subcellularLocation>
</comment>
<feature type="compositionally biased region" description="Basic and acidic residues" evidence="7">
    <location>
        <begin position="57"/>
        <end position="70"/>
    </location>
</feature>
<dbReference type="Proteomes" id="UP000027195">
    <property type="component" value="Unassembled WGS sequence"/>
</dbReference>
<evidence type="ECO:0000256" key="7">
    <source>
        <dbReference type="SAM" id="MobiDB-lite"/>
    </source>
</evidence>
<dbReference type="InterPro" id="IPR034294">
    <property type="entry name" value="Aquaporin_transptr"/>
</dbReference>
<evidence type="ECO:0000313" key="10">
    <source>
        <dbReference type="Proteomes" id="UP000027195"/>
    </source>
</evidence>
<proteinExistence type="inferred from homology"/>
<keyword evidence="6" id="KW-0813">Transport</keyword>
<feature type="transmembrane region" description="Helical" evidence="8">
    <location>
        <begin position="179"/>
        <end position="200"/>
    </location>
</feature>
<feature type="transmembrane region" description="Helical" evidence="8">
    <location>
        <begin position="97"/>
        <end position="118"/>
    </location>
</feature>
<dbReference type="HOGENOM" id="CLU_020019_5_0_1"/>
<dbReference type="SUPFAM" id="SSF81338">
    <property type="entry name" value="Aquaporin-like"/>
    <property type="match status" value="1"/>
</dbReference>
<dbReference type="InParanoid" id="A0A067MBT3"/>
<sequence length="331" mass="35948">MDDHGDFAPKGTHRQYSSHQHHHDHGESVLAQRHVSEEVLSRPFAGRLGGNQAFTLSKDDPDYDEKRRSTPDAATSLSWRESFDLRAFRDGELWTQAVFEGWATSMLVWTSGLLGLTFSSATPDFASGPLFPTLLGALGNTISLMLFIFTAGPVSGGHLNPLITIGTFCARLATFPRTVLYVLFQLTGATIAAFLIRATLGDRIPGVVPGCYIDPSLVSPGEAVILETMSCLTLLFLACGLGLDPRQRTVYSPALPPVLIGLALGLCTLATGAVKPGYTGAAMNPARCFGFMAAERRWDLHWVHWVGVFIAGVVNGVFYWAIPPSRKRKML</sequence>
<keyword evidence="3 6" id="KW-0812">Transmembrane</keyword>
<dbReference type="InterPro" id="IPR000425">
    <property type="entry name" value="MIP"/>
</dbReference>
<keyword evidence="10" id="KW-1185">Reference proteome</keyword>
<protein>
    <recommendedName>
        <fullName evidence="11">Aquaporin</fullName>
    </recommendedName>
</protein>
<comment type="similarity">
    <text evidence="2 6">Belongs to the MIP/aquaporin (TC 1.A.8) family.</text>
</comment>
<dbReference type="Gene3D" id="1.20.1080.10">
    <property type="entry name" value="Glycerol uptake facilitator protein"/>
    <property type="match status" value="1"/>
</dbReference>
<dbReference type="PANTHER" id="PTHR19139:SF199">
    <property type="entry name" value="MIP17260P"/>
    <property type="match status" value="1"/>
</dbReference>
<dbReference type="STRING" id="930990.A0A067MBT3"/>
<evidence type="ECO:0000256" key="2">
    <source>
        <dbReference type="ARBA" id="ARBA00006175"/>
    </source>
</evidence>
<evidence type="ECO:0000256" key="6">
    <source>
        <dbReference type="RuleBase" id="RU000477"/>
    </source>
</evidence>
<dbReference type="Pfam" id="PF00230">
    <property type="entry name" value="MIP"/>
    <property type="match status" value="1"/>
</dbReference>
<dbReference type="OrthoDB" id="3222at2759"/>
<evidence type="ECO:0000256" key="3">
    <source>
        <dbReference type="ARBA" id="ARBA00022692"/>
    </source>
</evidence>
<dbReference type="EMBL" id="KL198052">
    <property type="protein sequence ID" value="KDQ12155.1"/>
    <property type="molecule type" value="Genomic_DNA"/>
</dbReference>
<feature type="transmembrane region" description="Helical" evidence="8">
    <location>
        <begin position="130"/>
        <end position="149"/>
    </location>
</feature>
<accession>A0A067MBT3</accession>
<evidence type="ECO:0000256" key="1">
    <source>
        <dbReference type="ARBA" id="ARBA00004141"/>
    </source>
</evidence>
<feature type="transmembrane region" description="Helical" evidence="8">
    <location>
        <begin position="302"/>
        <end position="322"/>
    </location>
</feature>
<name>A0A067MBT3_BOTB1</name>
<evidence type="ECO:0000313" key="9">
    <source>
        <dbReference type="EMBL" id="KDQ12155.1"/>
    </source>
</evidence>
<dbReference type="GO" id="GO:0015250">
    <property type="term" value="F:water channel activity"/>
    <property type="evidence" value="ECO:0007669"/>
    <property type="project" value="TreeGrafter"/>
</dbReference>
<feature type="transmembrane region" description="Helical" evidence="8">
    <location>
        <begin position="223"/>
        <end position="243"/>
    </location>
</feature>
<evidence type="ECO:0000256" key="8">
    <source>
        <dbReference type="SAM" id="Phobius"/>
    </source>
</evidence>